<dbReference type="EMBL" id="BQNB010016717">
    <property type="protein sequence ID" value="GJT54962.1"/>
    <property type="molecule type" value="Genomic_DNA"/>
</dbReference>
<feature type="compositionally biased region" description="Low complexity" evidence="1">
    <location>
        <begin position="13"/>
        <end position="22"/>
    </location>
</feature>
<keyword evidence="3" id="KW-1185">Reference proteome</keyword>
<accession>A0ABQ5EVN2</accession>
<name>A0ABQ5EVN2_9ASTR</name>
<reference evidence="2" key="1">
    <citation type="journal article" date="2022" name="Int. J. Mol. Sci.">
        <title>Draft Genome of Tanacetum Coccineum: Genomic Comparison of Closely Related Tanacetum-Family Plants.</title>
        <authorList>
            <person name="Yamashiro T."/>
            <person name="Shiraishi A."/>
            <person name="Nakayama K."/>
            <person name="Satake H."/>
        </authorList>
    </citation>
    <scope>NUCLEOTIDE SEQUENCE</scope>
</reference>
<gene>
    <name evidence="2" type="ORF">Tco_0990016</name>
</gene>
<evidence type="ECO:0000313" key="3">
    <source>
        <dbReference type="Proteomes" id="UP001151760"/>
    </source>
</evidence>
<proteinExistence type="predicted"/>
<feature type="compositionally biased region" description="Pro residues" evidence="1">
    <location>
        <begin position="32"/>
        <end position="42"/>
    </location>
</feature>
<feature type="compositionally biased region" description="Polar residues" evidence="1">
    <location>
        <begin position="1"/>
        <end position="12"/>
    </location>
</feature>
<evidence type="ECO:0000256" key="1">
    <source>
        <dbReference type="SAM" id="MobiDB-lite"/>
    </source>
</evidence>
<sequence length="377" mass="43263">MHTRSQTRNLHNQQQQAPPAVVEPFNLEDPFENPPPPPPPPMDDQRTMAQLLEAPTEGYEDAIVVPEINANFELKHGLINLVQNKQFFGHDKEDPHAHIRYFNKITSTMKFPNVPRVSSVKLCFFQFNLEGAARIWLKKNPPIVQTWEMICFPNSITNFFPPSKPHIFEIIPREIYKDLMRRFISIGIRINDLSAVHIMDFSELHQLDTFYNALNSNDQDSLNSTAGGNFLDKMPRDCLRIIESKSKVRNSRKQTPFVAESITTRSGVAYKGPTIPITSSSPKVMERDTEVTKDTMHPTNNGSTEDVPPPVVPIVYHESIFEPANALVSASRPNQKASIPFPSRRNDERRREKANDQIEKFYEIFRDLSFEIILRMP</sequence>
<protein>
    <recommendedName>
        <fullName evidence="4">Reverse transcriptase domain-containing protein</fullName>
    </recommendedName>
</protein>
<organism evidence="2 3">
    <name type="scientific">Tanacetum coccineum</name>
    <dbReference type="NCBI Taxonomy" id="301880"/>
    <lineage>
        <taxon>Eukaryota</taxon>
        <taxon>Viridiplantae</taxon>
        <taxon>Streptophyta</taxon>
        <taxon>Embryophyta</taxon>
        <taxon>Tracheophyta</taxon>
        <taxon>Spermatophyta</taxon>
        <taxon>Magnoliopsida</taxon>
        <taxon>eudicotyledons</taxon>
        <taxon>Gunneridae</taxon>
        <taxon>Pentapetalae</taxon>
        <taxon>asterids</taxon>
        <taxon>campanulids</taxon>
        <taxon>Asterales</taxon>
        <taxon>Asteraceae</taxon>
        <taxon>Asteroideae</taxon>
        <taxon>Anthemideae</taxon>
        <taxon>Anthemidinae</taxon>
        <taxon>Tanacetum</taxon>
    </lineage>
</organism>
<evidence type="ECO:0000313" key="2">
    <source>
        <dbReference type="EMBL" id="GJT54962.1"/>
    </source>
</evidence>
<feature type="region of interest" description="Disordered" evidence="1">
    <location>
        <begin position="1"/>
        <end position="45"/>
    </location>
</feature>
<reference evidence="2" key="2">
    <citation type="submission" date="2022-01" db="EMBL/GenBank/DDBJ databases">
        <authorList>
            <person name="Yamashiro T."/>
            <person name="Shiraishi A."/>
            <person name="Satake H."/>
            <person name="Nakayama K."/>
        </authorList>
    </citation>
    <scope>NUCLEOTIDE SEQUENCE</scope>
</reference>
<evidence type="ECO:0008006" key="4">
    <source>
        <dbReference type="Google" id="ProtNLM"/>
    </source>
</evidence>
<dbReference type="Proteomes" id="UP001151760">
    <property type="component" value="Unassembled WGS sequence"/>
</dbReference>
<feature type="region of interest" description="Disordered" evidence="1">
    <location>
        <begin position="328"/>
        <end position="352"/>
    </location>
</feature>
<comment type="caution">
    <text evidence="2">The sequence shown here is derived from an EMBL/GenBank/DDBJ whole genome shotgun (WGS) entry which is preliminary data.</text>
</comment>